<evidence type="ECO:0000256" key="2">
    <source>
        <dbReference type="ARBA" id="ARBA00022679"/>
    </source>
</evidence>
<dbReference type="InterPro" id="IPR004556">
    <property type="entry name" value="HemK-like"/>
</dbReference>
<dbReference type="EMBL" id="JASCXX010000017">
    <property type="protein sequence ID" value="MDI6450173.1"/>
    <property type="molecule type" value="Genomic_DNA"/>
</dbReference>
<dbReference type="Proteomes" id="UP001431776">
    <property type="component" value="Unassembled WGS sequence"/>
</dbReference>
<feature type="binding site" evidence="5">
    <location>
        <position position="147"/>
    </location>
    <ligand>
        <name>S-adenosyl-L-methionine</name>
        <dbReference type="ChEBI" id="CHEBI:59789"/>
    </ligand>
</feature>
<feature type="binding site" evidence="5">
    <location>
        <position position="195"/>
    </location>
    <ligand>
        <name>S-adenosyl-L-methionine</name>
        <dbReference type="ChEBI" id="CHEBI:59789"/>
    </ligand>
</feature>
<dbReference type="InterPro" id="IPR040758">
    <property type="entry name" value="PrmC_N"/>
</dbReference>
<name>A0AAW6TWT6_9BACT</name>
<comment type="caution">
    <text evidence="8">The sequence shown here is derived from an EMBL/GenBank/DDBJ whole genome shotgun (WGS) entry which is preliminary data.</text>
</comment>
<dbReference type="InterPro" id="IPR007848">
    <property type="entry name" value="Small_mtfrase_dom"/>
</dbReference>
<dbReference type="CDD" id="cd02440">
    <property type="entry name" value="AdoMet_MTases"/>
    <property type="match status" value="1"/>
</dbReference>
<evidence type="ECO:0000259" key="6">
    <source>
        <dbReference type="Pfam" id="PF05175"/>
    </source>
</evidence>
<keyword evidence="1 5" id="KW-0489">Methyltransferase</keyword>
<dbReference type="NCBIfam" id="TIGR00536">
    <property type="entry name" value="hemK_fam"/>
    <property type="match status" value="1"/>
</dbReference>
<dbReference type="InterPro" id="IPR019874">
    <property type="entry name" value="RF_methyltr_PrmC"/>
</dbReference>
<proteinExistence type="inferred from homology"/>
<dbReference type="RefSeq" id="WP_349245582.1">
    <property type="nucleotide sequence ID" value="NZ_JASCXX010000017.1"/>
</dbReference>
<keyword evidence="2 5" id="KW-0808">Transferase</keyword>
<dbReference type="GO" id="GO:0003676">
    <property type="term" value="F:nucleic acid binding"/>
    <property type="evidence" value="ECO:0007669"/>
    <property type="project" value="InterPro"/>
</dbReference>
<keyword evidence="9" id="KW-1185">Reference proteome</keyword>
<evidence type="ECO:0000256" key="4">
    <source>
        <dbReference type="ARBA" id="ARBA00048391"/>
    </source>
</evidence>
<dbReference type="InterPro" id="IPR002052">
    <property type="entry name" value="DNA_methylase_N6_adenine_CS"/>
</dbReference>
<comment type="function">
    <text evidence="5">Methylates the class 1 translation termination release factors RF1/PrfA and RF2/PrfB on the glutamine residue of the universally conserved GGQ motif.</text>
</comment>
<reference evidence="8" key="1">
    <citation type="submission" date="2023-05" db="EMBL/GenBank/DDBJ databases">
        <title>Anaerotaeda fermentans gen. nov., sp. nov., a novel anaerobic planctomycete of the new family within the order Sedimentisphaerales isolated from Taman Peninsula, Russia.</title>
        <authorList>
            <person name="Khomyakova M.A."/>
            <person name="Merkel A.Y."/>
            <person name="Slobodkin A.I."/>
        </authorList>
    </citation>
    <scope>NUCLEOTIDE SEQUENCE</scope>
    <source>
        <strain evidence="8">M17dextr</strain>
    </source>
</reference>
<evidence type="ECO:0000313" key="9">
    <source>
        <dbReference type="Proteomes" id="UP001431776"/>
    </source>
</evidence>
<sequence length="290" mass="32694">MTAWTIRKLLAWIAEYLTKNEVDAPRLSAEMLLSHVLGLKRIELYTQFDRVVEKDALDRLHDLVKRAGNHEPVAYLVGRKEFYSLEMEVTADCLIPRPETELLVQRAIEFLRTREGQQHVCDLCTGCGCIVIAIAKGCPDARLVATDLCDKALAVAARNVDKHGVADRIELLCGDLFDPLVPQLDVTQWDLIVCNPPYVSTAEYEALDKNVKDYEPQLALLAGEDGLDVYRRLCEQIDRFLKPDGALMLEIGYAQGPAVRDLLERTALFATITVEKDHQNHDRIVIARRA</sequence>
<comment type="caution">
    <text evidence="5">Lacks conserved residue(s) required for the propagation of feature annotation.</text>
</comment>
<dbReference type="GO" id="GO:0032259">
    <property type="term" value="P:methylation"/>
    <property type="evidence" value="ECO:0007669"/>
    <property type="project" value="UniProtKB-KW"/>
</dbReference>
<comment type="catalytic activity">
    <reaction evidence="4 5">
        <text>L-glutaminyl-[peptide chain release factor] + S-adenosyl-L-methionine = N(5)-methyl-L-glutaminyl-[peptide chain release factor] + S-adenosyl-L-homocysteine + H(+)</text>
        <dbReference type="Rhea" id="RHEA:42896"/>
        <dbReference type="Rhea" id="RHEA-COMP:10271"/>
        <dbReference type="Rhea" id="RHEA-COMP:10272"/>
        <dbReference type="ChEBI" id="CHEBI:15378"/>
        <dbReference type="ChEBI" id="CHEBI:30011"/>
        <dbReference type="ChEBI" id="CHEBI:57856"/>
        <dbReference type="ChEBI" id="CHEBI:59789"/>
        <dbReference type="ChEBI" id="CHEBI:61891"/>
        <dbReference type="EC" id="2.1.1.297"/>
    </reaction>
</comment>
<keyword evidence="3 5" id="KW-0949">S-adenosyl-L-methionine</keyword>
<gene>
    <name evidence="5 8" type="primary">prmC</name>
    <name evidence="8" type="ORF">QJ522_14025</name>
</gene>
<evidence type="ECO:0000259" key="7">
    <source>
        <dbReference type="Pfam" id="PF17827"/>
    </source>
</evidence>
<evidence type="ECO:0000313" key="8">
    <source>
        <dbReference type="EMBL" id="MDI6450173.1"/>
    </source>
</evidence>
<dbReference type="GO" id="GO:0102559">
    <property type="term" value="F:peptide chain release factor N(5)-glutamine methyltransferase activity"/>
    <property type="evidence" value="ECO:0007669"/>
    <property type="project" value="UniProtKB-EC"/>
</dbReference>
<dbReference type="Gene3D" id="1.10.8.10">
    <property type="entry name" value="DNA helicase RuvA subunit, C-terminal domain"/>
    <property type="match status" value="1"/>
</dbReference>
<evidence type="ECO:0000256" key="1">
    <source>
        <dbReference type="ARBA" id="ARBA00022603"/>
    </source>
</evidence>
<dbReference type="EC" id="2.1.1.297" evidence="5"/>
<comment type="similarity">
    <text evidence="5">Belongs to the protein N5-glutamine methyltransferase family. PrmC subfamily.</text>
</comment>
<accession>A0AAW6TWT6</accession>
<feature type="binding site" evidence="5">
    <location>
        <begin position="195"/>
        <end position="198"/>
    </location>
    <ligand>
        <name>substrate</name>
    </ligand>
</feature>
<organism evidence="8 9">
    <name type="scientific">Anaerobaca lacustris</name>
    <dbReference type="NCBI Taxonomy" id="3044600"/>
    <lineage>
        <taxon>Bacteria</taxon>
        <taxon>Pseudomonadati</taxon>
        <taxon>Planctomycetota</taxon>
        <taxon>Phycisphaerae</taxon>
        <taxon>Sedimentisphaerales</taxon>
        <taxon>Anaerobacaceae</taxon>
        <taxon>Anaerobaca</taxon>
    </lineage>
</organism>
<evidence type="ECO:0000256" key="5">
    <source>
        <dbReference type="HAMAP-Rule" id="MF_02126"/>
    </source>
</evidence>
<dbReference type="InterPro" id="IPR050320">
    <property type="entry name" value="N5-glutamine_MTase"/>
</dbReference>
<dbReference type="NCBIfam" id="TIGR03534">
    <property type="entry name" value="RF_mod_PrmC"/>
    <property type="match status" value="1"/>
</dbReference>
<feature type="domain" description="Release factor glutamine methyltransferase N-terminal" evidence="7">
    <location>
        <begin position="9"/>
        <end position="78"/>
    </location>
</feature>
<feature type="domain" description="Methyltransferase small" evidence="6">
    <location>
        <begin position="111"/>
        <end position="203"/>
    </location>
</feature>
<dbReference type="SUPFAM" id="SSF53335">
    <property type="entry name" value="S-adenosyl-L-methionine-dependent methyltransferases"/>
    <property type="match status" value="1"/>
</dbReference>
<protein>
    <recommendedName>
        <fullName evidence="5">Release factor glutamine methyltransferase</fullName>
        <shortName evidence="5">RF MTase</shortName>
        <ecNumber evidence="5">2.1.1.297</ecNumber>
    </recommendedName>
    <alternativeName>
        <fullName evidence="5">N5-glutamine methyltransferase PrmC</fullName>
    </alternativeName>
    <alternativeName>
        <fullName evidence="5">Protein-(glutamine-N5) MTase PrmC</fullName>
    </alternativeName>
    <alternativeName>
        <fullName evidence="5">Protein-glutamine N-methyltransferase PrmC</fullName>
    </alternativeName>
</protein>
<dbReference type="Pfam" id="PF17827">
    <property type="entry name" value="PrmC_N"/>
    <property type="match status" value="1"/>
</dbReference>
<dbReference type="PROSITE" id="PS00092">
    <property type="entry name" value="N6_MTASE"/>
    <property type="match status" value="1"/>
</dbReference>
<dbReference type="HAMAP" id="MF_02126">
    <property type="entry name" value="RF_methyltr_PrmC"/>
    <property type="match status" value="1"/>
</dbReference>
<dbReference type="InterPro" id="IPR029063">
    <property type="entry name" value="SAM-dependent_MTases_sf"/>
</dbReference>
<dbReference type="Gene3D" id="3.40.50.150">
    <property type="entry name" value="Vaccinia Virus protein VP39"/>
    <property type="match status" value="1"/>
</dbReference>
<dbReference type="PANTHER" id="PTHR18895:SF74">
    <property type="entry name" value="MTRF1L RELEASE FACTOR GLUTAMINE METHYLTRANSFERASE"/>
    <property type="match status" value="1"/>
</dbReference>
<evidence type="ECO:0000256" key="3">
    <source>
        <dbReference type="ARBA" id="ARBA00022691"/>
    </source>
</evidence>
<dbReference type="AlphaFoldDB" id="A0AAW6TWT6"/>
<dbReference type="PANTHER" id="PTHR18895">
    <property type="entry name" value="HEMK METHYLTRANSFERASE"/>
    <property type="match status" value="1"/>
</dbReference>
<dbReference type="Pfam" id="PF05175">
    <property type="entry name" value="MTS"/>
    <property type="match status" value="1"/>
</dbReference>